<dbReference type="InterPro" id="IPR036237">
    <property type="entry name" value="Xyl_isomerase-like_sf"/>
</dbReference>
<evidence type="ECO:0000313" key="3">
    <source>
        <dbReference type="EMBL" id="OGG55598.1"/>
    </source>
</evidence>
<evidence type="ECO:0000259" key="2">
    <source>
        <dbReference type="Pfam" id="PF01261"/>
    </source>
</evidence>
<feature type="region of interest" description="Disordered" evidence="1">
    <location>
        <begin position="103"/>
        <end position="126"/>
    </location>
</feature>
<dbReference type="Pfam" id="PF01261">
    <property type="entry name" value="AP_endonuc_2"/>
    <property type="match status" value="1"/>
</dbReference>
<dbReference type="AlphaFoldDB" id="A0A1F6D2E2"/>
<feature type="domain" description="Xylose isomerase-like TIM barrel" evidence="2">
    <location>
        <begin position="23"/>
        <end position="276"/>
    </location>
</feature>
<accession>A0A1F6D2E2</accession>
<name>A0A1F6D2E2_HANXR</name>
<sequence>MRFGMSGAFLPANMDDFTVETARRVRALGFSGIFTRFRANDPFQTSKAQCGRVRDILSGEGLRMYQTTGYWQCLIHPDETHRRQAVRTLSEALRVAGDLGSRGIDTGPGSLSPTGPWNPHPDNWSPKSREQLVRSLRECAKAAEDHNVFLSMEGHQLVTLEDAEVTKEVLDAVGSRFVRCDFDPVNWITLKTVFQTGPAVDQMVDTLVHRIVSAHAKDILIEDRLTLHLETVPSGRGLLDYRTFLRRVEALDPDYPVIVEAAGEKDLPQVRAFLRRTAGELGIQVIGPE</sequence>
<dbReference type="Gene3D" id="3.20.20.150">
    <property type="entry name" value="Divalent-metal-dependent TIM barrel enzymes"/>
    <property type="match status" value="1"/>
</dbReference>
<reference evidence="3 4" key="1">
    <citation type="journal article" date="2016" name="Nat. Commun.">
        <title>Thousands of microbial genomes shed light on interconnected biogeochemical processes in an aquifer system.</title>
        <authorList>
            <person name="Anantharaman K."/>
            <person name="Brown C.T."/>
            <person name="Hug L.A."/>
            <person name="Sharon I."/>
            <person name="Castelle C.J."/>
            <person name="Probst A.J."/>
            <person name="Thomas B.C."/>
            <person name="Singh A."/>
            <person name="Wilkins M.J."/>
            <person name="Karaoz U."/>
            <person name="Brodie E.L."/>
            <person name="Williams K.H."/>
            <person name="Hubbard S.S."/>
            <person name="Banfield J.F."/>
        </authorList>
    </citation>
    <scope>NUCLEOTIDE SEQUENCE [LARGE SCALE GENOMIC DNA]</scope>
    <source>
        <strain evidence="4">RIFCSPLOWO2_12_FULL_64_10</strain>
    </source>
</reference>
<evidence type="ECO:0000256" key="1">
    <source>
        <dbReference type="SAM" id="MobiDB-lite"/>
    </source>
</evidence>
<dbReference type="PANTHER" id="PTHR12110">
    <property type="entry name" value="HYDROXYPYRUVATE ISOMERASE"/>
    <property type="match status" value="1"/>
</dbReference>
<dbReference type="InterPro" id="IPR050312">
    <property type="entry name" value="IolE/XylAMocC-like"/>
</dbReference>
<protein>
    <recommendedName>
        <fullName evidence="2">Xylose isomerase-like TIM barrel domain-containing protein</fullName>
    </recommendedName>
</protein>
<dbReference type="Proteomes" id="UP000178606">
    <property type="component" value="Unassembled WGS sequence"/>
</dbReference>
<dbReference type="SUPFAM" id="SSF51658">
    <property type="entry name" value="Xylose isomerase-like"/>
    <property type="match status" value="1"/>
</dbReference>
<dbReference type="EMBL" id="MFKF01000068">
    <property type="protein sequence ID" value="OGG55598.1"/>
    <property type="molecule type" value="Genomic_DNA"/>
</dbReference>
<dbReference type="InterPro" id="IPR013022">
    <property type="entry name" value="Xyl_isomerase-like_TIM-brl"/>
</dbReference>
<organism evidence="3 4">
    <name type="scientific">Handelsmanbacteria sp. (strain RIFCSPLOWO2_12_FULL_64_10)</name>
    <dbReference type="NCBI Taxonomy" id="1817868"/>
    <lineage>
        <taxon>Bacteria</taxon>
        <taxon>Candidatus Handelsmaniibacteriota</taxon>
    </lineage>
</organism>
<proteinExistence type="predicted"/>
<evidence type="ECO:0000313" key="4">
    <source>
        <dbReference type="Proteomes" id="UP000178606"/>
    </source>
</evidence>
<gene>
    <name evidence="3" type="ORF">A3F84_29290</name>
</gene>
<comment type="caution">
    <text evidence="3">The sequence shown here is derived from an EMBL/GenBank/DDBJ whole genome shotgun (WGS) entry which is preliminary data.</text>
</comment>